<accession>A0A8H7QVL5</accession>
<name>A0A8H7QVL5_9FUNG</name>
<comment type="caution">
    <text evidence="1">The sequence shown here is derived from an EMBL/GenBank/DDBJ whole genome shotgun (WGS) entry which is preliminary data.</text>
</comment>
<proteinExistence type="predicted"/>
<dbReference type="AlphaFoldDB" id="A0A8H7QVL5"/>
<keyword evidence="2" id="KW-1185">Reference proteome</keyword>
<dbReference type="EMBL" id="JAEPRD010000100">
    <property type="protein sequence ID" value="KAG2199167.1"/>
    <property type="molecule type" value="Genomic_DNA"/>
</dbReference>
<organism evidence="1 2">
    <name type="scientific">Mucor saturninus</name>
    <dbReference type="NCBI Taxonomy" id="64648"/>
    <lineage>
        <taxon>Eukaryota</taxon>
        <taxon>Fungi</taxon>
        <taxon>Fungi incertae sedis</taxon>
        <taxon>Mucoromycota</taxon>
        <taxon>Mucoromycotina</taxon>
        <taxon>Mucoromycetes</taxon>
        <taxon>Mucorales</taxon>
        <taxon>Mucorineae</taxon>
        <taxon>Mucoraceae</taxon>
        <taxon>Mucor</taxon>
    </lineage>
</organism>
<protein>
    <submittedName>
        <fullName evidence="1">Uncharacterized protein</fullName>
    </submittedName>
</protein>
<dbReference type="Proteomes" id="UP000603453">
    <property type="component" value="Unassembled WGS sequence"/>
</dbReference>
<sequence>MLFDKKSSLESSSYRRRYLARMYDRLNNVKTAYDDYSIASSSYDPYQLKQYAEEVQYDPHQRRIKSIKKVPAEKDQYPPAKRLRSMAVSAVESISHALLYGAFAAYKYVCAEKKFICFEEPVSVCENRQHDIISQDDYITDFTTNQHAPSKPQKKPNKLCSCPIEHNYLVEPNKKSTDPRFDPSGQSMLNDSIYEDSVHQSSADNQEALEDSIQASLSESIYHQSSANQPHQYITRRPNTIIRETNVLHHIQALLEDKSSKRCFDDIDTQDESWEYIDKVK</sequence>
<evidence type="ECO:0000313" key="1">
    <source>
        <dbReference type="EMBL" id="KAG2199167.1"/>
    </source>
</evidence>
<reference evidence="1" key="1">
    <citation type="submission" date="2020-12" db="EMBL/GenBank/DDBJ databases">
        <title>Metabolic potential, ecology and presence of endohyphal bacteria is reflected in genomic diversity of Mucoromycotina.</title>
        <authorList>
            <person name="Muszewska A."/>
            <person name="Okrasinska A."/>
            <person name="Steczkiewicz K."/>
            <person name="Drgas O."/>
            <person name="Orlowska M."/>
            <person name="Perlinska-Lenart U."/>
            <person name="Aleksandrzak-Piekarczyk T."/>
            <person name="Szatraj K."/>
            <person name="Zielenkiewicz U."/>
            <person name="Pilsyk S."/>
            <person name="Malc E."/>
            <person name="Mieczkowski P."/>
            <person name="Kruszewska J.S."/>
            <person name="Biernat P."/>
            <person name="Pawlowska J."/>
        </authorList>
    </citation>
    <scope>NUCLEOTIDE SEQUENCE</scope>
    <source>
        <strain evidence="1">WA0000017839</strain>
    </source>
</reference>
<gene>
    <name evidence="1" type="ORF">INT47_009906</name>
</gene>
<evidence type="ECO:0000313" key="2">
    <source>
        <dbReference type="Proteomes" id="UP000603453"/>
    </source>
</evidence>